<evidence type="ECO:0000313" key="2">
    <source>
        <dbReference type="EMBL" id="PON88541.1"/>
    </source>
</evidence>
<gene>
    <name evidence="2" type="ORF">TorRG33x02_156060</name>
</gene>
<protein>
    <submittedName>
        <fullName evidence="2">Uncharacterized protein</fullName>
    </submittedName>
</protein>
<keyword evidence="3" id="KW-1185">Reference proteome</keyword>
<reference evidence="3" key="1">
    <citation type="submission" date="2016-06" db="EMBL/GenBank/DDBJ databases">
        <title>Parallel loss of symbiosis genes in relatives of nitrogen-fixing non-legume Parasponia.</title>
        <authorList>
            <person name="Van Velzen R."/>
            <person name="Holmer R."/>
            <person name="Bu F."/>
            <person name="Rutten L."/>
            <person name="Van Zeijl A."/>
            <person name="Liu W."/>
            <person name="Santuari L."/>
            <person name="Cao Q."/>
            <person name="Sharma T."/>
            <person name="Shen D."/>
            <person name="Roswanjaya Y."/>
            <person name="Wardhani T."/>
            <person name="Kalhor M.S."/>
            <person name="Jansen J."/>
            <person name="Van den Hoogen J."/>
            <person name="Gungor B."/>
            <person name="Hartog M."/>
            <person name="Hontelez J."/>
            <person name="Verver J."/>
            <person name="Yang W.-C."/>
            <person name="Schijlen E."/>
            <person name="Repin R."/>
            <person name="Schilthuizen M."/>
            <person name="Schranz E."/>
            <person name="Heidstra R."/>
            <person name="Miyata K."/>
            <person name="Fedorova E."/>
            <person name="Kohlen W."/>
            <person name="Bisseling T."/>
            <person name="Smit S."/>
            <person name="Geurts R."/>
        </authorList>
    </citation>
    <scope>NUCLEOTIDE SEQUENCE [LARGE SCALE GENOMIC DNA]</scope>
    <source>
        <strain evidence="3">cv. RG33-2</strain>
    </source>
</reference>
<name>A0A2P5ESM4_TREOI</name>
<proteinExistence type="predicted"/>
<sequence length="83" mass="9644">MLGGRRPMGHVHSTREKESYASGAHKRSKDFKRVTRDTVFDFGILQLGFKHIAKLVSKLKFFHLIAFSGARKKRSLKRKERQC</sequence>
<dbReference type="EMBL" id="JXTC01000104">
    <property type="protein sequence ID" value="PON88541.1"/>
    <property type="molecule type" value="Genomic_DNA"/>
</dbReference>
<comment type="caution">
    <text evidence="2">The sequence shown here is derived from an EMBL/GenBank/DDBJ whole genome shotgun (WGS) entry which is preliminary data.</text>
</comment>
<dbReference type="AlphaFoldDB" id="A0A2P5ESM4"/>
<dbReference type="OrthoDB" id="10377784at2759"/>
<evidence type="ECO:0000313" key="3">
    <source>
        <dbReference type="Proteomes" id="UP000237000"/>
    </source>
</evidence>
<evidence type="ECO:0000256" key="1">
    <source>
        <dbReference type="SAM" id="MobiDB-lite"/>
    </source>
</evidence>
<feature type="region of interest" description="Disordered" evidence="1">
    <location>
        <begin position="1"/>
        <end position="29"/>
    </location>
</feature>
<dbReference type="Proteomes" id="UP000237000">
    <property type="component" value="Unassembled WGS sequence"/>
</dbReference>
<accession>A0A2P5ESM4</accession>
<dbReference type="InParanoid" id="A0A2P5ESM4"/>
<organism evidence="2 3">
    <name type="scientific">Trema orientale</name>
    <name type="common">Charcoal tree</name>
    <name type="synonym">Celtis orientalis</name>
    <dbReference type="NCBI Taxonomy" id="63057"/>
    <lineage>
        <taxon>Eukaryota</taxon>
        <taxon>Viridiplantae</taxon>
        <taxon>Streptophyta</taxon>
        <taxon>Embryophyta</taxon>
        <taxon>Tracheophyta</taxon>
        <taxon>Spermatophyta</taxon>
        <taxon>Magnoliopsida</taxon>
        <taxon>eudicotyledons</taxon>
        <taxon>Gunneridae</taxon>
        <taxon>Pentapetalae</taxon>
        <taxon>rosids</taxon>
        <taxon>fabids</taxon>
        <taxon>Rosales</taxon>
        <taxon>Cannabaceae</taxon>
        <taxon>Trema</taxon>
    </lineage>
</organism>